<dbReference type="Gene3D" id="3.30.1110.10">
    <property type="match status" value="1"/>
</dbReference>
<dbReference type="PANTHER" id="PTHR43320">
    <property type="entry name" value="SUGAR KINASE"/>
    <property type="match status" value="1"/>
</dbReference>
<feature type="non-terminal residue" evidence="5">
    <location>
        <position position="257"/>
    </location>
</feature>
<dbReference type="InterPro" id="IPR011611">
    <property type="entry name" value="PfkB_dom"/>
</dbReference>
<reference evidence="5" key="1">
    <citation type="journal article" date="2014" name="Front. Microbiol.">
        <title>High frequency of phylogenetically diverse reductive dehalogenase-homologous genes in deep subseafloor sedimentary metagenomes.</title>
        <authorList>
            <person name="Kawai M."/>
            <person name="Futagami T."/>
            <person name="Toyoda A."/>
            <person name="Takaki Y."/>
            <person name="Nishi S."/>
            <person name="Hori S."/>
            <person name="Arai W."/>
            <person name="Tsubouchi T."/>
            <person name="Morono Y."/>
            <person name="Uchiyama I."/>
            <person name="Ito T."/>
            <person name="Fujiyama A."/>
            <person name="Inagaki F."/>
            <person name="Takami H."/>
        </authorList>
    </citation>
    <scope>NUCLEOTIDE SEQUENCE</scope>
    <source>
        <strain evidence="5">Expedition CK06-06</strain>
    </source>
</reference>
<keyword evidence="2" id="KW-0808">Transferase</keyword>
<gene>
    <name evidence="5" type="ORF">S01H1_55871</name>
</gene>
<organism evidence="5">
    <name type="scientific">marine sediment metagenome</name>
    <dbReference type="NCBI Taxonomy" id="412755"/>
    <lineage>
        <taxon>unclassified sequences</taxon>
        <taxon>metagenomes</taxon>
        <taxon>ecological metagenomes</taxon>
    </lineage>
</organism>
<dbReference type="Pfam" id="PF00294">
    <property type="entry name" value="PfkB"/>
    <property type="match status" value="1"/>
</dbReference>
<name>X0WPX3_9ZZZZ</name>
<dbReference type="GO" id="GO:0016301">
    <property type="term" value="F:kinase activity"/>
    <property type="evidence" value="ECO:0007669"/>
    <property type="project" value="UniProtKB-KW"/>
</dbReference>
<keyword evidence="3" id="KW-0418">Kinase</keyword>
<dbReference type="CDD" id="cd01168">
    <property type="entry name" value="adenosine_kinase"/>
    <property type="match status" value="1"/>
</dbReference>
<comment type="caution">
    <text evidence="5">The sequence shown here is derived from an EMBL/GenBank/DDBJ whole genome shotgun (WGS) entry which is preliminary data.</text>
</comment>
<dbReference type="Gene3D" id="3.40.1190.20">
    <property type="match status" value="1"/>
</dbReference>
<feature type="domain" description="Carbohydrate kinase PfkB" evidence="4">
    <location>
        <begin position="44"/>
        <end position="254"/>
    </location>
</feature>
<evidence type="ECO:0000313" key="5">
    <source>
        <dbReference type="EMBL" id="GAG14741.1"/>
    </source>
</evidence>
<dbReference type="InterPro" id="IPR052700">
    <property type="entry name" value="Carb_kinase_PfkB-like"/>
</dbReference>
<dbReference type="AlphaFoldDB" id="X0WPX3"/>
<feature type="non-terminal residue" evidence="5">
    <location>
        <position position="1"/>
    </location>
</feature>
<dbReference type="InterPro" id="IPR029056">
    <property type="entry name" value="Ribokinase-like"/>
</dbReference>
<protein>
    <recommendedName>
        <fullName evidence="4">Carbohydrate kinase PfkB domain-containing protein</fullName>
    </recommendedName>
</protein>
<sequence>SKKYMVVGIGNAIVDILANVEDRFLDIHKMEKGMMQLIDEAGVASLHKKIKAEKQASGGSAANTIAGLASLGHDVAFIGKVKDDELGRTFEKGLNDIGVMYCTKRSSEGSATACCVILTTPDAQRTMNTCLGISGTLGPEDIDEKMISGAGIVYLEGYLWDSEPAKAAFKKAIRTAGKSGGEVALSLSDSFCVERYRAEFLELIENHTDILFANEDEIKTLFEAGSFEEAARSCARYSNIFALTRGGLGSVIIDGRN</sequence>
<proteinExistence type="inferred from homology"/>
<dbReference type="EMBL" id="BARS01036337">
    <property type="protein sequence ID" value="GAG14741.1"/>
    <property type="molecule type" value="Genomic_DNA"/>
</dbReference>
<evidence type="ECO:0000256" key="2">
    <source>
        <dbReference type="ARBA" id="ARBA00022679"/>
    </source>
</evidence>
<dbReference type="SUPFAM" id="SSF53613">
    <property type="entry name" value="Ribokinase-like"/>
    <property type="match status" value="1"/>
</dbReference>
<comment type="similarity">
    <text evidence="1">Belongs to the carbohydrate kinase PfkB family.</text>
</comment>
<accession>X0WPX3</accession>
<dbReference type="PANTHER" id="PTHR43320:SF3">
    <property type="entry name" value="CARBOHYDRATE KINASE PFKB DOMAIN-CONTAINING PROTEIN"/>
    <property type="match status" value="1"/>
</dbReference>
<evidence type="ECO:0000256" key="3">
    <source>
        <dbReference type="ARBA" id="ARBA00022777"/>
    </source>
</evidence>
<evidence type="ECO:0000256" key="1">
    <source>
        <dbReference type="ARBA" id="ARBA00010688"/>
    </source>
</evidence>
<evidence type="ECO:0000259" key="4">
    <source>
        <dbReference type="Pfam" id="PF00294"/>
    </source>
</evidence>